<evidence type="ECO:0000313" key="1">
    <source>
        <dbReference type="EMBL" id="PSH58343.1"/>
    </source>
</evidence>
<accession>A0A2P7AVX5</accession>
<sequence>MRQPDDGMKIIFGDKHKRSAPNLSYRIGADRFIFPSEFAPYLKESLSKVNSFDKIMSVL</sequence>
<comment type="caution">
    <text evidence="1">The sequence shown here is derived from an EMBL/GenBank/DDBJ whole genome shotgun (WGS) entry which is preliminary data.</text>
</comment>
<dbReference type="AlphaFoldDB" id="A0A2P7AVX5"/>
<evidence type="ECO:0000313" key="2">
    <source>
        <dbReference type="Proteomes" id="UP000241158"/>
    </source>
</evidence>
<reference evidence="2" key="1">
    <citation type="submission" date="2017-11" db="EMBL/GenBank/DDBJ databases">
        <authorList>
            <person name="Kuznetsova I."/>
            <person name="Sazanova A."/>
            <person name="Chirak E."/>
            <person name="Safronova V."/>
            <person name="Willems A."/>
        </authorList>
    </citation>
    <scope>NUCLEOTIDE SEQUENCE [LARGE SCALE GENOMIC DNA]</scope>
    <source>
        <strain evidence="2">PEPV15</strain>
    </source>
</reference>
<proteinExistence type="predicted"/>
<name>A0A2P7AVX5_9HYPH</name>
<protein>
    <submittedName>
        <fullName evidence="1">Uncharacterized protein</fullName>
    </submittedName>
</protein>
<keyword evidence="2" id="KW-1185">Reference proteome</keyword>
<dbReference type="EMBL" id="PGGN01000002">
    <property type="protein sequence ID" value="PSH58343.1"/>
    <property type="molecule type" value="Genomic_DNA"/>
</dbReference>
<organism evidence="1 2">
    <name type="scientific">Phyllobacterium endophyticum</name>
    <dbReference type="NCBI Taxonomy" id="1149773"/>
    <lineage>
        <taxon>Bacteria</taxon>
        <taxon>Pseudomonadati</taxon>
        <taxon>Pseudomonadota</taxon>
        <taxon>Alphaproteobacteria</taxon>
        <taxon>Hyphomicrobiales</taxon>
        <taxon>Phyllobacteriaceae</taxon>
        <taxon>Phyllobacterium</taxon>
    </lineage>
</organism>
<dbReference type="Proteomes" id="UP000241158">
    <property type="component" value="Unassembled WGS sequence"/>
</dbReference>
<gene>
    <name evidence="1" type="ORF">CU100_12090</name>
</gene>